<sequence>MIKQIVQSALSGESKCFSHCDKHAKLYLSEHEGKLLGVYACPSGYVSRIVLYERTLELEWFKRFLESVTKSEVKDADIRIATRHPWELALDVEEKVVLKEAYWTQNYRRTKSEDPNRIALFRCTTCGKLFLQSLSSSNTLCETCSKRA</sequence>
<name>A0A2R6A8Z8_9ARCH</name>
<gene>
    <name evidence="1" type="ORF">B9Q01_06860</name>
</gene>
<accession>A0A2R6A8Z8</accession>
<reference evidence="1 2" key="1">
    <citation type="submission" date="2017-04" db="EMBL/GenBank/DDBJ databases">
        <title>Novel microbial lineages endemic to geothermal iron-oxide mats fill important gaps in the evolutionary history of Archaea.</title>
        <authorList>
            <person name="Jay Z.J."/>
            <person name="Beam J.P."/>
            <person name="Dlakic M."/>
            <person name="Rusch D.B."/>
            <person name="Kozubal M.A."/>
            <person name="Inskeep W.P."/>
        </authorList>
    </citation>
    <scope>NUCLEOTIDE SEQUENCE [LARGE SCALE GENOMIC DNA]</scope>
    <source>
        <strain evidence="1">OSP_D</strain>
    </source>
</reference>
<organism evidence="1 2">
    <name type="scientific">Candidatus Marsarchaeota G1 archaeon OSP_D</name>
    <dbReference type="NCBI Taxonomy" id="1978155"/>
    <lineage>
        <taxon>Archaea</taxon>
        <taxon>Candidatus Marsarchaeota</taxon>
        <taxon>Candidatus Marsarchaeota group 1</taxon>
    </lineage>
</organism>
<protein>
    <submittedName>
        <fullName evidence="1">Uncharacterized protein</fullName>
    </submittedName>
</protein>
<proteinExistence type="predicted"/>
<dbReference type="AlphaFoldDB" id="A0A2R6A8Z8"/>
<evidence type="ECO:0000313" key="2">
    <source>
        <dbReference type="Proteomes" id="UP000240880"/>
    </source>
</evidence>
<dbReference type="EMBL" id="NEXC01000050">
    <property type="protein sequence ID" value="PSN82815.1"/>
    <property type="molecule type" value="Genomic_DNA"/>
</dbReference>
<dbReference type="Proteomes" id="UP000240880">
    <property type="component" value="Unassembled WGS sequence"/>
</dbReference>
<comment type="caution">
    <text evidence="1">The sequence shown here is derived from an EMBL/GenBank/DDBJ whole genome shotgun (WGS) entry which is preliminary data.</text>
</comment>
<evidence type="ECO:0000313" key="1">
    <source>
        <dbReference type="EMBL" id="PSN82815.1"/>
    </source>
</evidence>